<dbReference type="SUPFAM" id="SSF55486">
    <property type="entry name" value="Metalloproteases ('zincins'), catalytic domain"/>
    <property type="match status" value="1"/>
</dbReference>
<feature type="transmembrane region" description="Helical" evidence="1">
    <location>
        <begin position="48"/>
        <end position="67"/>
    </location>
</feature>
<evidence type="ECO:0000313" key="3">
    <source>
        <dbReference type="Proteomes" id="UP000276542"/>
    </source>
</evidence>
<dbReference type="OrthoDB" id="4297752at2"/>
<accession>A0A3A5H9E5</accession>
<dbReference type="EMBL" id="QYRP01000002">
    <property type="protein sequence ID" value="RJS46468.1"/>
    <property type="molecule type" value="Genomic_DNA"/>
</dbReference>
<evidence type="ECO:0000256" key="1">
    <source>
        <dbReference type="SAM" id="Phobius"/>
    </source>
</evidence>
<sequence length="282" mass="31300">MSWEGRQRRKRARRLERRLRELDRVDAQHGLGTMPWQLPPARRSRTPVFVAGILIVFIAVWVGGQFATGDWRNPFTRSHDRLHPTPPIPDGDGPHAFMATQRDGRTPVTYDPCRTIRLEINPEGAPPDYRNLVEDAIEHTATATGFEFEIVGETDSRRFEQRVFGAATAPPVLVAWADADEVPELKGDVAGVGGSSHLEVRPNFRQFVTGAVILDRDVYARLASNHNRPHAQAIIDHEFGHLVGLGHVKDAGELMNADNVGQTSYGPGDLEGFARLGNVPCR</sequence>
<reference evidence="3" key="1">
    <citation type="submission" date="2018-09" db="EMBL/GenBank/DDBJ databases">
        <authorList>
            <person name="Zhu H."/>
        </authorList>
    </citation>
    <scope>NUCLEOTIDE SEQUENCE [LARGE SCALE GENOMIC DNA]</scope>
    <source>
        <strain evidence="3">K1W22B-1</strain>
    </source>
</reference>
<keyword evidence="1" id="KW-0812">Transmembrane</keyword>
<evidence type="ECO:0000313" key="2">
    <source>
        <dbReference type="EMBL" id="RJS46468.1"/>
    </source>
</evidence>
<dbReference type="GO" id="GO:0008237">
    <property type="term" value="F:metallopeptidase activity"/>
    <property type="evidence" value="ECO:0007669"/>
    <property type="project" value="InterPro"/>
</dbReference>
<name>A0A3A5H9E5_9ACTN</name>
<gene>
    <name evidence="2" type="ORF">D4739_09765</name>
</gene>
<organism evidence="2 3">
    <name type="scientific">Nocardioides cavernaquae</name>
    <dbReference type="NCBI Taxonomy" id="2321396"/>
    <lineage>
        <taxon>Bacteria</taxon>
        <taxon>Bacillati</taxon>
        <taxon>Actinomycetota</taxon>
        <taxon>Actinomycetes</taxon>
        <taxon>Propionibacteriales</taxon>
        <taxon>Nocardioidaceae</taxon>
        <taxon>Nocardioides</taxon>
    </lineage>
</organism>
<proteinExistence type="predicted"/>
<dbReference type="InterPro" id="IPR024079">
    <property type="entry name" value="MetalloPept_cat_dom_sf"/>
</dbReference>
<dbReference type="Proteomes" id="UP000276542">
    <property type="component" value="Unassembled WGS sequence"/>
</dbReference>
<dbReference type="Gene3D" id="3.40.390.10">
    <property type="entry name" value="Collagenase (Catalytic Domain)"/>
    <property type="match status" value="1"/>
</dbReference>
<dbReference type="AlphaFoldDB" id="A0A3A5H9E5"/>
<keyword evidence="1" id="KW-0472">Membrane</keyword>
<keyword evidence="1" id="KW-1133">Transmembrane helix</keyword>
<comment type="caution">
    <text evidence="2">The sequence shown here is derived from an EMBL/GenBank/DDBJ whole genome shotgun (WGS) entry which is preliminary data.</text>
</comment>
<evidence type="ECO:0008006" key="4">
    <source>
        <dbReference type="Google" id="ProtNLM"/>
    </source>
</evidence>
<keyword evidence="3" id="KW-1185">Reference proteome</keyword>
<dbReference type="RefSeq" id="WP_120060440.1">
    <property type="nucleotide sequence ID" value="NZ_QYRP01000002.1"/>
</dbReference>
<protein>
    <recommendedName>
        <fullName evidence="4">Matrixin family metalloprotease</fullName>
    </recommendedName>
</protein>